<dbReference type="Proteomes" id="UP000265663">
    <property type="component" value="Unassembled WGS sequence"/>
</dbReference>
<name>A0A3M7MFE0_9PLEO</name>
<accession>A0A3M7MFE0</accession>
<sequence>MSQVPITHVEQEELVQRYNKERDKRLNKAGLSQYIDVRSKEIQDLARDPWVDYNDPRIQNPPLKDGSSIKFLISGAGHNGLLFGCRLVEAGFSGSDIVCVDIAGGFGGTWYAIFRFVHNRATANDGIRYWNRYPGNMCDIEGYVYLPLLEETGYVPKHKYSYGSEIRGQNERAAKQFGIQGQFCTRINSKIWDDDKKVWVVSMTRALGEHTKPKTITVFADFVFIAGGVLNIPKVPKIPGWEDFRNNKRVFHSARWDYDYTGGNQDLPNMVKLKDKKVAIIGTGATAVQIVPELAKWAKHVYVIQRTPSYNGYRGNRLTEEEHFKTLSKEKGWQHSRQRNFDAWITDSPEGYGPNLVNDGWTDTPAASGLLGSKKRIVGPQEIEEHVKSLYERDRPRTDLLHKRIDDIVKDKDTAEKLKPWYGSWCKRPTFHDEYLQAFNQPNVTLIDTDGKGLEAFSEKGFVSGGQEYEVDALVLATGFLLGGKMDPSTKLGADIKGASGETMSHRFETMQDPPVFGMAITDFPNCFGYFRNGAPASYNLTSAYDMQAKYVAQLIVKAHKLAKGGQRVVIEADPESAKMWGQEAAKYATWYSPVARCTPGYFTDEGESLTATKKPSMEEQLRMARLSGWGAGPVHYGERMEALAAKPDIQGFNVKVLA</sequence>
<keyword evidence="6" id="KW-0560">Oxidoreductase</keyword>
<keyword evidence="4" id="KW-0274">FAD</keyword>
<keyword evidence="7" id="KW-0503">Monooxygenase</keyword>
<evidence type="ECO:0000256" key="3">
    <source>
        <dbReference type="ARBA" id="ARBA00022630"/>
    </source>
</evidence>
<evidence type="ECO:0000256" key="4">
    <source>
        <dbReference type="ARBA" id="ARBA00022827"/>
    </source>
</evidence>
<reference evidence="7 8" key="1">
    <citation type="journal article" date="2014" name="PLoS ONE">
        <title>De novo Genome Assembly of the Fungal Plant Pathogen Pyrenophora semeniperda.</title>
        <authorList>
            <person name="Soliai M.M."/>
            <person name="Meyer S.E."/>
            <person name="Udall J.A."/>
            <person name="Elzinga D.E."/>
            <person name="Hermansen R.A."/>
            <person name="Bodily P.M."/>
            <person name="Hart A.A."/>
            <person name="Coleman C.E."/>
        </authorList>
    </citation>
    <scope>NUCLEOTIDE SEQUENCE [LARGE SCALE GENOMIC DNA]</scope>
    <source>
        <strain evidence="7 8">CCB06</strain>
        <tissue evidence="7">Mycelium</tissue>
    </source>
</reference>
<comment type="cofactor">
    <cofactor evidence="1">
        <name>FAD</name>
        <dbReference type="ChEBI" id="CHEBI:57692"/>
    </cofactor>
</comment>
<dbReference type="OrthoDB" id="66881at2759"/>
<evidence type="ECO:0000313" key="8">
    <source>
        <dbReference type="Proteomes" id="UP000265663"/>
    </source>
</evidence>
<dbReference type="GO" id="GO:0004497">
    <property type="term" value="F:monooxygenase activity"/>
    <property type="evidence" value="ECO:0007669"/>
    <property type="project" value="UniProtKB-KW"/>
</dbReference>
<gene>
    <name evidence="7" type="ORF">GMOD_00008961</name>
</gene>
<keyword evidence="3" id="KW-0285">Flavoprotein</keyword>
<comment type="similarity">
    <text evidence="2">Belongs to the FAD-binding monooxygenase family.</text>
</comment>
<dbReference type="PANTHER" id="PTHR43098:SF2">
    <property type="entry name" value="FAD-BINDING MONOOXYGENASE AUSB-RELATED"/>
    <property type="match status" value="1"/>
</dbReference>
<proteinExistence type="inferred from homology"/>
<protein>
    <submittedName>
        <fullName evidence="7">Cyclohexanone monooxygenase</fullName>
    </submittedName>
</protein>
<dbReference type="SUPFAM" id="SSF51905">
    <property type="entry name" value="FAD/NAD(P)-binding domain"/>
    <property type="match status" value="2"/>
</dbReference>
<keyword evidence="5" id="KW-0521">NADP</keyword>
<evidence type="ECO:0000313" key="7">
    <source>
        <dbReference type="EMBL" id="RMZ73162.1"/>
    </source>
</evidence>
<dbReference type="AlphaFoldDB" id="A0A3M7MFE0"/>
<dbReference type="InterPro" id="IPR050775">
    <property type="entry name" value="FAD-binding_Monooxygenases"/>
</dbReference>
<dbReference type="PANTHER" id="PTHR43098">
    <property type="entry name" value="L-ORNITHINE N(5)-MONOOXYGENASE-RELATED"/>
    <property type="match status" value="1"/>
</dbReference>
<dbReference type="Gene3D" id="3.50.50.60">
    <property type="entry name" value="FAD/NAD(P)-binding domain"/>
    <property type="match status" value="3"/>
</dbReference>
<dbReference type="EMBL" id="KE747839">
    <property type="protein sequence ID" value="RMZ73162.1"/>
    <property type="molecule type" value="Genomic_DNA"/>
</dbReference>
<evidence type="ECO:0000256" key="1">
    <source>
        <dbReference type="ARBA" id="ARBA00001974"/>
    </source>
</evidence>
<keyword evidence="8" id="KW-1185">Reference proteome</keyword>
<evidence type="ECO:0000256" key="2">
    <source>
        <dbReference type="ARBA" id="ARBA00010139"/>
    </source>
</evidence>
<dbReference type="InterPro" id="IPR036188">
    <property type="entry name" value="FAD/NAD-bd_sf"/>
</dbReference>
<evidence type="ECO:0000256" key="5">
    <source>
        <dbReference type="ARBA" id="ARBA00022857"/>
    </source>
</evidence>
<organism evidence="7 8">
    <name type="scientific">Pyrenophora seminiperda CCB06</name>
    <dbReference type="NCBI Taxonomy" id="1302712"/>
    <lineage>
        <taxon>Eukaryota</taxon>
        <taxon>Fungi</taxon>
        <taxon>Dikarya</taxon>
        <taxon>Ascomycota</taxon>
        <taxon>Pezizomycotina</taxon>
        <taxon>Dothideomycetes</taxon>
        <taxon>Pleosporomycetidae</taxon>
        <taxon>Pleosporales</taxon>
        <taxon>Pleosporineae</taxon>
        <taxon>Pleosporaceae</taxon>
        <taxon>Pyrenophora</taxon>
    </lineage>
</organism>
<evidence type="ECO:0000256" key="6">
    <source>
        <dbReference type="ARBA" id="ARBA00023002"/>
    </source>
</evidence>